<dbReference type="Proteomes" id="UP000094389">
    <property type="component" value="Unassembled WGS sequence"/>
</dbReference>
<keyword evidence="5" id="KW-0637">Prenyltransferase</keyword>
<dbReference type="SUPFAM" id="SSF48439">
    <property type="entry name" value="Protein prenylyltransferase"/>
    <property type="match status" value="1"/>
</dbReference>
<dbReference type="GO" id="GO:0004662">
    <property type="term" value="F:CAAX-protein geranylgeranyltransferase activity"/>
    <property type="evidence" value="ECO:0007669"/>
    <property type="project" value="UniProtKB-EC"/>
</dbReference>
<organism evidence="14 15">
    <name type="scientific">Cyberlindnera jadinii (strain ATCC 18201 / CBS 1600 / BCRC 20928 / JCM 3617 / NBRC 0987 / NRRL Y-1542)</name>
    <name type="common">Torula yeast</name>
    <name type="synonym">Candida utilis</name>
    <dbReference type="NCBI Taxonomy" id="983966"/>
    <lineage>
        <taxon>Eukaryota</taxon>
        <taxon>Fungi</taxon>
        <taxon>Dikarya</taxon>
        <taxon>Ascomycota</taxon>
        <taxon>Saccharomycotina</taxon>
        <taxon>Saccharomycetes</taxon>
        <taxon>Phaffomycetales</taxon>
        <taxon>Phaffomycetaceae</taxon>
        <taxon>Cyberlindnera</taxon>
    </lineage>
</organism>
<evidence type="ECO:0000256" key="13">
    <source>
        <dbReference type="ARBA" id="ARBA00043219"/>
    </source>
</evidence>
<dbReference type="PANTHER" id="PTHR11129">
    <property type="entry name" value="PROTEIN FARNESYLTRANSFERASE ALPHA SUBUNIT/RAB GERANYLGERANYL TRANSFERASE ALPHA SUBUNIT"/>
    <property type="match status" value="1"/>
</dbReference>
<dbReference type="STRING" id="983966.A0A1E4S8R9"/>
<keyword evidence="7" id="KW-0677">Repeat</keyword>
<dbReference type="GO" id="GO:0005965">
    <property type="term" value="C:protein farnesyltransferase complex"/>
    <property type="evidence" value="ECO:0007669"/>
    <property type="project" value="TreeGrafter"/>
</dbReference>
<evidence type="ECO:0000256" key="6">
    <source>
        <dbReference type="ARBA" id="ARBA00022679"/>
    </source>
</evidence>
<evidence type="ECO:0000256" key="8">
    <source>
        <dbReference type="ARBA" id="ARBA00022842"/>
    </source>
</evidence>
<keyword evidence="6 14" id="KW-0808">Transferase</keyword>
<evidence type="ECO:0000256" key="5">
    <source>
        <dbReference type="ARBA" id="ARBA00022602"/>
    </source>
</evidence>
<accession>A0A1E4S8R9</accession>
<evidence type="ECO:0000313" key="14">
    <source>
        <dbReference type="EMBL" id="ODV75901.1"/>
    </source>
</evidence>
<evidence type="ECO:0000256" key="7">
    <source>
        <dbReference type="ARBA" id="ARBA00022737"/>
    </source>
</evidence>
<dbReference type="GO" id="GO:0005953">
    <property type="term" value="C:CAAX-protein geranylgeranyltransferase complex"/>
    <property type="evidence" value="ECO:0007669"/>
    <property type="project" value="TreeGrafter"/>
</dbReference>
<proteinExistence type="inferred from homology"/>
<dbReference type="PROSITE" id="PS51147">
    <property type="entry name" value="PFTA"/>
    <property type="match status" value="5"/>
</dbReference>
<evidence type="ECO:0000256" key="1">
    <source>
        <dbReference type="ARBA" id="ARBA00001946"/>
    </source>
</evidence>
<dbReference type="PANTHER" id="PTHR11129:SF1">
    <property type="entry name" value="PROTEIN FARNESYLTRANSFERASE_GERANYLGERANYLTRANSFERASE TYPE-1 SUBUNIT ALPHA"/>
    <property type="match status" value="1"/>
</dbReference>
<dbReference type="OrthoDB" id="272289at2759"/>
<comment type="similarity">
    <text evidence="2">Belongs to the protein prenyltransferase subunit alpha family.</text>
</comment>
<dbReference type="OMA" id="HRHTIID"/>
<evidence type="ECO:0000256" key="2">
    <source>
        <dbReference type="ARBA" id="ARBA00006734"/>
    </source>
</evidence>
<comment type="cofactor">
    <cofactor evidence="1">
        <name>Mg(2+)</name>
        <dbReference type="ChEBI" id="CHEBI:18420"/>
    </cofactor>
</comment>
<dbReference type="GeneID" id="30987886"/>
<dbReference type="EC" id="2.5.1.59" evidence="3"/>
<dbReference type="Gene3D" id="1.25.40.120">
    <property type="entry name" value="Protein prenylyltransferase"/>
    <property type="match status" value="1"/>
</dbReference>
<evidence type="ECO:0000256" key="12">
    <source>
        <dbReference type="ARBA" id="ARBA00043086"/>
    </source>
</evidence>
<evidence type="ECO:0000256" key="3">
    <source>
        <dbReference type="ARBA" id="ARBA00012700"/>
    </source>
</evidence>
<evidence type="ECO:0000313" key="15">
    <source>
        <dbReference type="Proteomes" id="UP000094389"/>
    </source>
</evidence>
<reference evidence="14 15" key="1">
    <citation type="journal article" date="2016" name="Proc. Natl. Acad. Sci. U.S.A.">
        <title>Comparative genomics of biotechnologically important yeasts.</title>
        <authorList>
            <person name="Riley R."/>
            <person name="Haridas S."/>
            <person name="Wolfe K.H."/>
            <person name="Lopes M.R."/>
            <person name="Hittinger C.T."/>
            <person name="Goeker M."/>
            <person name="Salamov A.A."/>
            <person name="Wisecaver J.H."/>
            <person name="Long T.M."/>
            <person name="Calvey C.H."/>
            <person name="Aerts A.L."/>
            <person name="Barry K.W."/>
            <person name="Choi C."/>
            <person name="Clum A."/>
            <person name="Coughlan A.Y."/>
            <person name="Deshpande S."/>
            <person name="Douglass A.P."/>
            <person name="Hanson S.J."/>
            <person name="Klenk H.-P."/>
            <person name="LaButti K.M."/>
            <person name="Lapidus A."/>
            <person name="Lindquist E.A."/>
            <person name="Lipzen A.M."/>
            <person name="Meier-Kolthoff J.P."/>
            <person name="Ohm R.A."/>
            <person name="Otillar R.P."/>
            <person name="Pangilinan J.L."/>
            <person name="Peng Y."/>
            <person name="Rokas A."/>
            <person name="Rosa C.A."/>
            <person name="Scheuner C."/>
            <person name="Sibirny A.A."/>
            <person name="Slot J.C."/>
            <person name="Stielow J.B."/>
            <person name="Sun H."/>
            <person name="Kurtzman C.P."/>
            <person name="Blackwell M."/>
            <person name="Grigoriev I.V."/>
            <person name="Jeffries T.W."/>
        </authorList>
    </citation>
    <scope>NUCLEOTIDE SEQUENCE [LARGE SCALE GENOMIC DNA]</scope>
    <source>
        <strain evidence="15">ATCC 18201 / CBS 1600 / BCRC 20928 / JCM 3617 / NBRC 0987 / NRRL Y-1542</strain>
    </source>
</reference>
<evidence type="ECO:0000256" key="10">
    <source>
        <dbReference type="ARBA" id="ARBA00041392"/>
    </source>
</evidence>
<protein>
    <recommendedName>
        <fullName evidence="9">Protein farnesyltransferase/geranylgeranyltransferase type-1 subunit alpha</fullName>
        <ecNumber evidence="4">2.5.1.58</ecNumber>
        <ecNumber evidence="3">2.5.1.59</ecNumber>
    </recommendedName>
    <alternativeName>
        <fullName evidence="12">CAAX farnesyltransferase subunit alpha</fullName>
    </alternativeName>
    <alternativeName>
        <fullName evidence="11">FTase-alpha</fullName>
    </alternativeName>
    <alternativeName>
        <fullName evidence="10">Ras proteins prenyltransferase subunit alpha</fullName>
    </alternativeName>
    <alternativeName>
        <fullName evidence="13">Type I protein geranyl-geranyltransferase subunit alpha</fullName>
    </alternativeName>
</protein>
<sequence length="298" mass="35736">MEQYTWDDVEPLPLNIEDSSVASILYTDKFKTVMGLFRALQQKEEYSERALALTGSVIELIAAHYTVWQYRYQIIIRLNKDINKELEWVDEITLDNPKNYQIWGYRQSLLKHLNMRDIHRDIPIIDVMIEDDPKNYHVWSYRKWCVQWCDDWSNELPFVDKCLEKDVYNNSAWCHRYFTVCHGEKLSEQVFDYEVEYTMGKISLAPHNESSWNYLVGLFEKADKSLIPLEIFAQRFIKMEGPSDAHEISLWAFEVLTRIYKEKGETAQVIENYELLRDKYDVMRANYWDHQRKLLLSN</sequence>
<name>A0A1E4S8R9_CYBJN</name>
<gene>
    <name evidence="14" type="ORF">CYBJADRAFT_159908</name>
</gene>
<evidence type="ECO:0000256" key="11">
    <source>
        <dbReference type="ARBA" id="ARBA00042436"/>
    </source>
</evidence>
<dbReference type="EMBL" id="KV453925">
    <property type="protein sequence ID" value="ODV75901.1"/>
    <property type="molecule type" value="Genomic_DNA"/>
</dbReference>
<evidence type="ECO:0000256" key="4">
    <source>
        <dbReference type="ARBA" id="ARBA00012702"/>
    </source>
</evidence>
<dbReference type="EC" id="2.5.1.58" evidence="4"/>
<dbReference type="RefSeq" id="XP_020072940.1">
    <property type="nucleotide sequence ID" value="XM_020213490.1"/>
</dbReference>
<dbReference type="InterPro" id="IPR002088">
    <property type="entry name" value="Prenyl_trans_a"/>
</dbReference>
<dbReference type="AlphaFoldDB" id="A0A1E4S8R9"/>
<keyword evidence="8" id="KW-0460">Magnesium</keyword>
<dbReference type="GO" id="GO:0004660">
    <property type="term" value="F:protein farnesyltransferase activity"/>
    <property type="evidence" value="ECO:0007669"/>
    <property type="project" value="UniProtKB-EC"/>
</dbReference>
<keyword evidence="15" id="KW-1185">Reference proteome</keyword>
<dbReference type="Pfam" id="PF01239">
    <property type="entry name" value="PPTA"/>
    <property type="match status" value="5"/>
</dbReference>
<evidence type="ECO:0000256" key="9">
    <source>
        <dbReference type="ARBA" id="ARBA00040965"/>
    </source>
</evidence>